<accession>A0A015L8F0</accession>
<evidence type="ECO:0000256" key="2">
    <source>
        <dbReference type="ARBA" id="ARBA00022723"/>
    </source>
</evidence>
<feature type="region of interest" description="Disordered" evidence="6">
    <location>
        <begin position="315"/>
        <end position="344"/>
    </location>
</feature>
<evidence type="ECO:0000313" key="7">
    <source>
        <dbReference type="EMBL" id="EXX68816.1"/>
    </source>
</evidence>
<comment type="subcellular location">
    <subcellularLocation>
        <location evidence="1">Nucleus</location>
    </subcellularLocation>
</comment>
<evidence type="ECO:0000256" key="1">
    <source>
        <dbReference type="ARBA" id="ARBA00004123"/>
    </source>
</evidence>
<keyword evidence="5" id="KW-0539">Nucleus</keyword>
<dbReference type="GO" id="GO:0005634">
    <property type="term" value="C:nucleus"/>
    <property type="evidence" value="ECO:0007669"/>
    <property type="project" value="UniProtKB-SubCell"/>
</dbReference>
<dbReference type="InterPro" id="IPR052035">
    <property type="entry name" value="ZnF_BED_domain_contain"/>
</dbReference>
<evidence type="ECO:0000313" key="8">
    <source>
        <dbReference type="Proteomes" id="UP000022910"/>
    </source>
</evidence>
<proteinExistence type="predicted"/>
<evidence type="ECO:0000256" key="5">
    <source>
        <dbReference type="ARBA" id="ARBA00023242"/>
    </source>
</evidence>
<dbReference type="EMBL" id="JEMT01017119">
    <property type="protein sequence ID" value="EXX68816.1"/>
    <property type="molecule type" value="Genomic_DNA"/>
</dbReference>
<dbReference type="Proteomes" id="UP000022910">
    <property type="component" value="Unassembled WGS sequence"/>
</dbReference>
<evidence type="ECO:0000256" key="4">
    <source>
        <dbReference type="ARBA" id="ARBA00022833"/>
    </source>
</evidence>
<keyword evidence="3" id="KW-0863">Zinc-finger</keyword>
<reference evidence="7 8" key="1">
    <citation type="submission" date="2014-02" db="EMBL/GenBank/DDBJ databases">
        <title>Single nucleus genome sequencing reveals high similarity among nuclei of an endomycorrhizal fungus.</title>
        <authorList>
            <person name="Lin K."/>
            <person name="Geurts R."/>
            <person name="Zhang Z."/>
            <person name="Limpens E."/>
            <person name="Saunders D.G."/>
            <person name="Mu D."/>
            <person name="Pang E."/>
            <person name="Cao H."/>
            <person name="Cha H."/>
            <person name="Lin T."/>
            <person name="Zhou Q."/>
            <person name="Shang Y."/>
            <person name="Li Y."/>
            <person name="Ivanov S."/>
            <person name="Sharma T."/>
            <person name="Velzen R.V."/>
            <person name="Ruijter N.D."/>
            <person name="Aanen D.K."/>
            <person name="Win J."/>
            <person name="Kamoun S."/>
            <person name="Bisseling T."/>
            <person name="Huang S."/>
        </authorList>
    </citation>
    <scope>NUCLEOTIDE SEQUENCE [LARGE SCALE GENOMIC DNA]</scope>
    <source>
        <strain evidence="8">DAOM197198w</strain>
    </source>
</reference>
<comment type="caution">
    <text evidence="7">The sequence shown here is derived from an EMBL/GenBank/DDBJ whole genome shotgun (WGS) entry which is preliminary data.</text>
</comment>
<evidence type="ECO:0000256" key="3">
    <source>
        <dbReference type="ARBA" id="ARBA00022771"/>
    </source>
</evidence>
<name>A0A015L8F0_RHIIW</name>
<dbReference type="PANTHER" id="PTHR46481:SF10">
    <property type="entry name" value="ZINC FINGER BED DOMAIN-CONTAINING PROTEIN 39"/>
    <property type="match status" value="1"/>
</dbReference>
<protein>
    <recommendedName>
        <fullName evidence="9">Zinc finger bed domain-containing protein 1-like</fullName>
    </recommendedName>
</protein>
<keyword evidence="2" id="KW-0479">Metal-binding</keyword>
<sequence length="379" mass="44326">MEKYFRDWNLEPKFITITCDNGSNMVGAIDVMSNATRIPCVAHTLQLAVGKCLKPCLKLIARVNALIHFFSGSPKQTQRLEKAQKGIGKAQKVLKVKTDVVTRWNSTFYAWERLLKLRLAIATVKNQLDVSSLSTDIDDRRRLNSIMLTNEEWSFMKSLLNILQPVEEVTRKLSGSNYVTLNDLENINYNNEDTVFEALWNESDDEDDFEVEYEFYTDTNGRRRKKKKPIDISSPFDPTGVEIKIQDGKIFHLQRKKKLKECMYVLLRKECEIIKLQESLERSLNNNAQEEELDEFVQEDSDDCTIDSEFNDTLEEHDDEWGSNESDHYEEEDENVEEEKNKEEEEVVNEYRSIFESIQSHKEIMLILKSLIFLHVHLF</sequence>
<dbReference type="SUPFAM" id="SSF53098">
    <property type="entry name" value="Ribonuclease H-like"/>
    <property type="match status" value="1"/>
</dbReference>
<gene>
    <name evidence="7" type="ORF">RirG_101700</name>
</gene>
<dbReference type="AlphaFoldDB" id="A0A015L8F0"/>
<feature type="compositionally biased region" description="Acidic residues" evidence="6">
    <location>
        <begin position="315"/>
        <end position="337"/>
    </location>
</feature>
<keyword evidence="4" id="KW-0862">Zinc</keyword>
<dbReference type="GO" id="GO:0008270">
    <property type="term" value="F:zinc ion binding"/>
    <property type="evidence" value="ECO:0007669"/>
    <property type="project" value="UniProtKB-KW"/>
</dbReference>
<dbReference type="PANTHER" id="PTHR46481">
    <property type="entry name" value="ZINC FINGER BED DOMAIN-CONTAINING PROTEIN 4"/>
    <property type="match status" value="1"/>
</dbReference>
<organism evidence="7 8">
    <name type="scientific">Rhizophagus irregularis (strain DAOM 197198w)</name>
    <name type="common">Glomus intraradices</name>
    <dbReference type="NCBI Taxonomy" id="1432141"/>
    <lineage>
        <taxon>Eukaryota</taxon>
        <taxon>Fungi</taxon>
        <taxon>Fungi incertae sedis</taxon>
        <taxon>Mucoromycota</taxon>
        <taxon>Glomeromycotina</taxon>
        <taxon>Glomeromycetes</taxon>
        <taxon>Glomerales</taxon>
        <taxon>Glomeraceae</taxon>
        <taxon>Rhizophagus</taxon>
    </lineage>
</organism>
<evidence type="ECO:0000256" key="6">
    <source>
        <dbReference type="SAM" id="MobiDB-lite"/>
    </source>
</evidence>
<dbReference type="InterPro" id="IPR012337">
    <property type="entry name" value="RNaseH-like_sf"/>
</dbReference>
<evidence type="ECO:0008006" key="9">
    <source>
        <dbReference type="Google" id="ProtNLM"/>
    </source>
</evidence>
<dbReference type="HOGENOM" id="CLU_729875_0_0_1"/>
<keyword evidence="8" id="KW-1185">Reference proteome</keyword>